<name>A0A9D1S0H8_9CORY</name>
<sequence>MLKLVICDMAGTTINDRDEVYRVLREATERAGARYSDAQFQEYMGTEKRWAIIKLLEIGGVESTENPPEPLPGVVD</sequence>
<accession>A0A9D1S0H8</accession>
<protein>
    <submittedName>
        <fullName evidence="1">Haloacid dehalogenase</fullName>
    </submittedName>
</protein>
<dbReference type="SUPFAM" id="SSF56784">
    <property type="entry name" value="HAD-like"/>
    <property type="match status" value="1"/>
</dbReference>
<evidence type="ECO:0000313" key="2">
    <source>
        <dbReference type="Proteomes" id="UP000824189"/>
    </source>
</evidence>
<dbReference type="EMBL" id="DXFZ01000073">
    <property type="protein sequence ID" value="HIW96037.1"/>
    <property type="molecule type" value="Genomic_DNA"/>
</dbReference>
<comment type="caution">
    <text evidence="1">The sequence shown here is derived from an EMBL/GenBank/DDBJ whole genome shotgun (WGS) entry which is preliminary data.</text>
</comment>
<gene>
    <name evidence="1" type="ORF">H9867_06100</name>
</gene>
<dbReference type="AlphaFoldDB" id="A0A9D1S0H8"/>
<reference evidence="1" key="1">
    <citation type="journal article" date="2021" name="PeerJ">
        <title>Extensive microbial diversity within the chicken gut microbiome revealed by metagenomics and culture.</title>
        <authorList>
            <person name="Gilroy R."/>
            <person name="Ravi A."/>
            <person name="Getino M."/>
            <person name="Pursley I."/>
            <person name="Horton D.L."/>
            <person name="Alikhan N.F."/>
            <person name="Baker D."/>
            <person name="Gharbi K."/>
            <person name="Hall N."/>
            <person name="Watson M."/>
            <person name="Adriaenssens E.M."/>
            <person name="Foster-Nyarko E."/>
            <person name="Jarju S."/>
            <person name="Secka A."/>
            <person name="Antonio M."/>
            <person name="Oren A."/>
            <person name="Chaudhuri R.R."/>
            <person name="La Ragione R."/>
            <person name="Hildebrand F."/>
            <person name="Pallen M.J."/>
        </authorList>
    </citation>
    <scope>NUCLEOTIDE SEQUENCE</scope>
    <source>
        <strain evidence="1">4376</strain>
    </source>
</reference>
<organism evidence="1 2">
    <name type="scientific">Candidatus Corynebacterium gallistercoris</name>
    <dbReference type="NCBI Taxonomy" id="2838530"/>
    <lineage>
        <taxon>Bacteria</taxon>
        <taxon>Bacillati</taxon>
        <taxon>Actinomycetota</taxon>
        <taxon>Actinomycetes</taxon>
        <taxon>Mycobacteriales</taxon>
        <taxon>Corynebacteriaceae</taxon>
        <taxon>Corynebacterium</taxon>
    </lineage>
</organism>
<dbReference type="InterPro" id="IPR036412">
    <property type="entry name" value="HAD-like_sf"/>
</dbReference>
<feature type="non-terminal residue" evidence="1">
    <location>
        <position position="76"/>
    </location>
</feature>
<dbReference type="Proteomes" id="UP000824189">
    <property type="component" value="Unassembled WGS sequence"/>
</dbReference>
<proteinExistence type="predicted"/>
<reference evidence="1" key="2">
    <citation type="submission" date="2021-04" db="EMBL/GenBank/DDBJ databases">
        <authorList>
            <person name="Gilroy R."/>
        </authorList>
    </citation>
    <scope>NUCLEOTIDE SEQUENCE</scope>
    <source>
        <strain evidence="1">4376</strain>
    </source>
</reference>
<dbReference type="InterPro" id="IPR023214">
    <property type="entry name" value="HAD_sf"/>
</dbReference>
<evidence type="ECO:0000313" key="1">
    <source>
        <dbReference type="EMBL" id="HIW96037.1"/>
    </source>
</evidence>
<dbReference type="InterPro" id="IPR023198">
    <property type="entry name" value="PGP-like_dom2"/>
</dbReference>
<dbReference type="Gene3D" id="1.10.150.240">
    <property type="entry name" value="Putative phosphatase, domain 2"/>
    <property type="match status" value="1"/>
</dbReference>
<dbReference type="Gene3D" id="3.40.50.1000">
    <property type="entry name" value="HAD superfamily/HAD-like"/>
    <property type="match status" value="1"/>
</dbReference>